<gene>
    <name evidence="5" type="primary">SH3D19</name>
    <name evidence="5" type="ORF">AMEX_G15991</name>
</gene>
<evidence type="ECO:0000256" key="3">
    <source>
        <dbReference type="SAM" id="MobiDB-lite"/>
    </source>
</evidence>
<dbReference type="AlphaFoldDB" id="A0A8T2LGL6"/>
<feature type="compositionally biased region" description="Pro residues" evidence="3">
    <location>
        <begin position="98"/>
        <end position="107"/>
    </location>
</feature>
<dbReference type="InterPro" id="IPR050670">
    <property type="entry name" value="STAM"/>
</dbReference>
<dbReference type="InterPro" id="IPR001452">
    <property type="entry name" value="SH3_domain"/>
</dbReference>
<dbReference type="PANTHER" id="PTHR45929:SF2">
    <property type="entry name" value="SIGNAL TRANSDUCING ADAPTER MOLECULE 1"/>
    <property type="match status" value="1"/>
</dbReference>
<dbReference type="EMBL" id="JAICCE010000013">
    <property type="protein sequence ID" value="KAG9269015.1"/>
    <property type="molecule type" value="Genomic_DNA"/>
</dbReference>
<feature type="compositionally biased region" description="Low complexity" evidence="3">
    <location>
        <begin position="517"/>
        <end position="529"/>
    </location>
</feature>
<dbReference type="SUPFAM" id="SSF50044">
    <property type="entry name" value="SH3-domain"/>
    <property type="match status" value="2"/>
</dbReference>
<feature type="domain" description="SH3" evidence="4">
    <location>
        <begin position="729"/>
        <end position="787"/>
    </location>
</feature>
<protein>
    <submittedName>
        <fullName evidence="5">SH3 domain-containing protein 19-like isoform X1</fullName>
    </submittedName>
</protein>
<evidence type="ECO:0000256" key="1">
    <source>
        <dbReference type="ARBA" id="ARBA00022443"/>
    </source>
</evidence>
<dbReference type="OrthoDB" id="27823at2759"/>
<dbReference type="InterPro" id="IPR036028">
    <property type="entry name" value="SH3-like_dom_sf"/>
</dbReference>
<feature type="compositionally biased region" description="Pro residues" evidence="3">
    <location>
        <begin position="466"/>
        <end position="478"/>
    </location>
</feature>
<organism evidence="5 6">
    <name type="scientific">Astyanax mexicanus</name>
    <name type="common">Blind cave fish</name>
    <name type="synonym">Astyanax fasciatus mexicanus</name>
    <dbReference type="NCBI Taxonomy" id="7994"/>
    <lineage>
        <taxon>Eukaryota</taxon>
        <taxon>Metazoa</taxon>
        <taxon>Chordata</taxon>
        <taxon>Craniata</taxon>
        <taxon>Vertebrata</taxon>
        <taxon>Euteleostomi</taxon>
        <taxon>Actinopterygii</taxon>
        <taxon>Neopterygii</taxon>
        <taxon>Teleostei</taxon>
        <taxon>Ostariophysi</taxon>
        <taxon>Characiformes</taxon>
        <taxon>Characoidei</taxon>
        <taxon>Acestrorhamphidae</taxon>
        <taxon>Acestrorhamphinae</taxon>
        <taxon>Astyanax</taxon>
    </lineage>
</organism>
<proteinExistence type="predicted"/>
<feature type="compositionally biased region" description="Polar residues" evidence="3">
    <location>
        <begin position="310"/>
        <end position="323"/>
    </location>
</feature>
<feature type="compositionally biased region" description="Basic and acidic residues" evidence="3">
    <location>
        <begin position="661"/>
        <end position="676"/>
    </location>
</feature>
<feature type="compositionally biased region" description="Basic and acidic residues" evidence="3">
    <location>
        <begin position="67"/>
        <end position="76"/>
    </location>
</feature>
<feature type="compositionally biased region" description="Low complexity" evidence="3">
    <location>
        <begin position="345"/>
        <end position="359"/>
    </location>
</feature>
<dbReference type="Gene3D" id="2.30.30.40">
    <property type="entry name" value="SH3 Domains"/>
    <property type="match status" value="2"/>
</dbReference>
<feature type="compositionally biased region" description="Low complexity" evidence="3">
    <location>
        <begin position="560"/>
        <end position="581"/>
    </location>
</feature>
<name>A0A8T2LGL6_ASTMX</name>
<dbReference type="PANTHER" id="PTHR45929">
    <property type="entry name" value="JAK PATHWAY SIGNAL TRANSDUCTION ADAPTOR MOLECULE"/>
    <property type="match status" value="1"/>
</dbReference>
<feature type="compositionally biased region" description="Polar residues" evidence="3">
    <location>
        <begin position="221"/>
        <end position="230"/>
    </location>
</feature>
<feature type="compositionally biased region" description="Acidic residues" evidence="3">
    <location>
        <begin position="1"/>
        <end position="12"/>
    </location>
</feature>
<keyword evidence="1 2" id="KW-0728">SH3 domain</keyword>
<dbReference type="GO" id="GO:0033565">
    <property type="term" value="C:ESCRT-0 complex"/>
    <property type="evidence" value="ECO:0007669"/>
    <property type="project" value="TreeGrafter"/>
</dbReference>
<evidence type="ECO:0000259" key="4">
    <source>
        <dbReference type="PROSITE" id="PS50002"/>
    </source>
</evidence>
<sequence length="857" mass="93683">MAEARTEDEEESLRESRGGRNPRLAAVSSERAERNKPEQRQSSSQGALSSLRAAIKRTSNRSTAQTDHSRDRRRPEITILSAEPLASNSWFPGASGAFPPPPPPPAQPSWANTGLTVHLPPPSYEQVIREKSREQNLPPPPSLSSSSSSTSSRRSTVTIATQTDTHASKSKNRTCPPARRPPKPPRPSLPLIPKPAETSPPHTHTQPATHTPAPTHTPQSEQCGVQTDFSNVPDDLAPQEATPSLPDSSHNPAPANREGSAHPRPRPRPRSKAILAPSAKEEVLDQSTTTMTREVKVQTLVRLKDDGSESVFTGFTDNSSDVSSNKYLQELLDAFAFDELSLQGDQSSESDQNDQNDQSDQSEKSEEEQEEDHIVAPDFAVVAPVASTVPPEPSEPLKRPEPRPRTQNPKPAISPKPSEPTQNVQEDEKPSENQIKSILNHPVPAPRPLLTNRSSETNKPDQNVPHKPPQPHQPPRPPVAARRSLLPSALAEASQSGSQTAEVPPKPSVDDQHVEEPAPVLSAPVPSASRTSGRCSSGHTQTSHVPTKPPSQRRPPPPSTTNTQAAVGGVLVSKAPVSSVPSLPPRPKEGKMLPLRPPPMKLPKSAGSSHVPATTNQQPNHRVPKRGPPLPPRPKPGHPLYREYTSKVPQGDTKITCPGTEPEKRCLQQKVQKQELDDTLPPTPPAVLQTEVKGRQDGREDVCLAVKDELVSQQKEVRREQQEEQQLQPNTVQFVSRFAFEGEGDELSFREGDVITLLEYVNEEWGRGSLDGQTGLFPLNFVQEEKRLNPGSPAPPAYEEEGRTGRAMYDFTPESEDELCLKVGDIVCALEEVDEEWYMGEFGGKRGIFPKNFIQVL</sequence>
<feature type="compositionally biased region" description="Polar residues" evidence="3">
    <location>
        <begin position="241"/>
        <end position="251"/>
    </location>
</feature>
<feature type="compositionally biased region" description="Polar residues" evidence="3">
    <location>
        <begin position="451"/>
        <end position="461"/>
    </location>
</feature>
<feature type="compositionally biased region" description="Basic and acidic residues" evidence="3">
    <location>
        <begin position="30"/>
        <end position="39"/>
    </location>
</feature>
<feature type="compositionally biased region" description="Basic and acidic residues" evidence="3">
    <location>
        <begin position="395"/>
        <end position="404"/>
    </location>
</feature>
<dbReference type="PROSITE" id="PS50002">
    <property type="entry name" value="SH3"/>
    <property type="match status" value="2"/>
</dbReference>
<dbReference type="Proteomes" id="UP000752171">
    <property type="component" value="Unassembled WGS sequence"/>
</dbReference>
<dbReference type="PRINTS" id="PR00499">
    <property type="entry name" value="P67PHOX"/>
</dbReference>
<dbReference type="SMART" id="SM00326">
    <property type="entry name" value="SH3"/>
    <property type="match status" value="2"/>
</dbReference>
<evidence type="ECO:0000313" key="6">
    <source>
        <dbReference type="Proteomes" id="UP000752171"/>
    </source>
</evidence>
<feature type="compositionally biased region" description="Low complexity" evidence="3">
    <location>
        <begin position="479"/>
        <end position="494"/>
    </location>
</feature>
<evidence type="ECO:0000313" key="5">
    <source>
        <dbReference type="EMBL" id="KAG9269015.1"/>
    </source>
</evidence>
<accession>A0A8T2LGL6</accession>
<feature type="compositionally biased region" description="Polar residues" evidence="3">
    <location>
        <begin position="530"/>
        <end position="545"/>
    </location>
</feature>
<feature type="domain" description="SH3" evidence="4">
    <location>
        <begin position="800"/>
        <end position="857"/>
    </location>
</feature>
<comment type="caution">
    <text evidence="5">The sequence shown here is derived from an EMBL/GenBank/DDBJ whole genome shotgun (WGS) entry which is preliminary data.</text>
</comment>
<reference evidence="5 6" key="1">
    <citation type="submission" date="2021-07" db="EMBL/GenBank/DDBJ databases">
        <authorList>
            <person name="Imarazene B."/>
            <person name="Zahm M."/>
            <person name="Klopp C."/>
            <person name="Cabau C."/>
            <person name="Beille S."/>
            <person name="Jouanno E."/>
            <person name="Castinel A."/>
            <person name="Lluch J."/>
            <person name="Gil L."/>
            <person name="Kuchtly C."/>
            <person name="Lopez Roques C."/>
            <person name="Donnadieu C."/>
            <person name="Parrinello H."/>
            <person name="Journot L."/>
            <person name="Du K."/>
            <person name="Schartl M."/>
            <person name="Retaux S."/>
            <person name="Guiguen Y."/>
        </authorList>
    </citation>
    <scope>NUCLEOTIDE SEQUENCE [LARGE SCALE GENOMIC DNA]</scope>
    <source>
        <strain evidence="5">Pach_M1</strain>
        <tissue evidence="5">Testis</tissue>
    </source>
</reference>
<dbReference type="Pfam" id="PF14604">
    <property type="entry name" value="SH3_9"/>
    <property type="match status" value="1"/>
</dbReference>
<feature type="compositionally biased region" description="Pro residues" evidence="3">
    <location>
        <begin position="184"/>
        <end position="193"/>
    </location>
</feature>
<feature type="compositionally biased region" description="Low complexity" evidence="3">
    <location>
        <begin position="194"/>
        <end position="220"/>
    </location>
</feature>
<feature type="compositionally biased region" description="Pro residues" evidence="3">
    <location>
        <begin position="547"/>
        <end position="559"/>
    </location>
</feature>
<feature type="compositionally biased region" description="Low complexity" evidence="3">
    <location>
        <begin position="376"/>
        <end position="389"/>
    </location>
</feature>
<feature type="region of interest" description="Disordered" evidence="3">
    <location>
        <begin position="1"/>
        <end position="323"/>
    </location>
</feature>
<feature type="region of interest" description="Disordered" evidence="3">
    <location>
        <begin position="339"/>
        <end position="686"/>
    </location>
</feature>
<feature type="compositionally biased region" description="Low complexity" evidence="3">
    <location>
        <begin position="143"/>
        <end position="156"/>
    </location>
</feature>
<dbReference type="Pfam" id="PF00018">
    <property type="entry name" value="SH3_1"/>
    <property type="match status" value="1"/>
</dbReference>
<evidence type="ECO:0000256" key="2">
    <source>
        <dbReference type="PROSITE-ProRule" id="PRU00192"/>
    </source>
</evidence>
<dbReference type="GO" id="GO:0043328">
    <property type="term" value="P:protein transport to vacuole involved in ubiquitin-dependent protein catabolic process via the multivesicular body sorting pathway"/>
    <property type="evidence" value="ECO:0007669"/>
    <property type="project" value="TreeGrafter"/>
</dbReference>
<feature type="compositionally biased region" description="Polar residues" evidence="3">
    <location>
        <begin position="606"/>
        <end position="620"/>
    </location>
</feature>